<evidence type="ECO:0000313" key="1">
    <source>
        <dbReference type="EMBL" id="KIN98164.1"/>
    </source>
</evidence>
<name>A0A0C3NAP7_PISTI</name>
<reference evidence="2" key="2">
    <citation type="submission" date="2015-01" db="EMBL/GenBank/DDBJ databases">
        <title>Evolutionary Origins and Diversification of the Mycorrhizal Mutualists.</title>
        <authorList>
            <consortium name="DOE Joint Genome Institute"/>
            <consortium name="Mycorrhizal Genomics Consortium"/>
            <person name="Kohler A."/>
            <person name="Kuo A."/>
            <person name="Nagy L.G."/>
            <person name="Floudas D."/>
            <person name="Copeland A."/>
            <person name="Barry K.W."/>
            <person name="Cichocki N."/>
            <person name="Veneault-Fourrey C."/>
            <person name="LaButti K."/>
            <person name="Lindquist E.A."/>
            <person name="Lipzen A."/>
            <person name="Lundell T."/>
            <person name="Morin E."/>
            <person name="Murat C."/>
            <person name="Riley R."/>
            <person name="Ohm R."/>
            <person name="Sun H."/>
            <person name="Tunlid A."/>
            <person name="Henrissat B."/>
            <person name="Grigoriev I.V."/>
            <person name="Hibbett D.S."/>
            <person name="Martin F."/>
        </authorList>
    </citation>
    <scope>NUCLEOTIDE SEQUENCE [LARGE SCALE GENOMIC DNA]</scope>
    <source>
        <strain evidence="2">Marx 270</strain>
    </source>
</reference>
<dbReference type="HOGENOM" id="CLU_2980105_0_0_1"/>
<dbReference type="Proteomes" id="UP000054217">
    <property type="component" value="Unassembled WGS sequence"/>
</dbReference>
<gene>
    <name evidence="1" type="ORF">M404DRAFT_1005530</name>
</gene>
<accession>A0A0C3NAP7</accession>
<dbReference type="EMBL" id="KN832018">
    <property type="protein sequence ID" value="KIN98164.1"/>
    <property type="molecule type" value="Genomic_DNA"/>
</dbReference>
<keyword evidence="2" id="KW-1185">Reference proteome</keyword>
<dbReference type="AlphaFoldDB" id="A0A0C3NAP7"/>
<organism evidence="1 2">
    <name type="scientific">Pisolithus tinctorius Marx 270</name>
    <dbReference type="NCBI Taxonomy" id="870435"/>
    <lineage>
        <taxon>Eukaryota</taxon>
        <taxon>Fungi</taxon>
        <taxon>Dikarya</taxon>
        <taxon>Basidiomycota</taxon>
        <taxon>Agaricomycotina</taxon>
        <taxon>Agaricomycetes</taxon>
        <taxon>Agaricomycetidae</taxon>
        <taxon>Boletales</taxon>
        <taxon>Sclerodermatineae</taxon>
        <taxon>Pisolithaceae</taxon>
        <taxon>Pisolithus</taxon>
    </lineage>
</organism>
<reference evidence="1 2" key="1">
    <citation type="submission" date="2014-04" db="EMBL/GenBank/DDBJ databases">
        <authorList>
            <consortium name="DOE Joint Genome Institute"/>
            <person name="Kuo A."/>
            <person name="Kohler A."/>
            <person name="Costa M.D."/>
            <person name="Nagy L.G."/>
            <person name="Floudas D."/>
            <person name="Copeland A."/>
            <person name="Barry K.W."/>
            <person name="Cichocki N."/>
            <person name="Veneault-Fourrey C."/>
            <person name="LaButti K."/>
            <person name="Lindquist E.A."/>
            <person name="Lipzen A."/>
            <person name="Lundell T."/>
            <person name="Morin E."/>
            <person name="Murat C."/>
            <person name="Sun H."/>
            <person name="Tunlid A."/>
            <person name="Henrissat B."/>
            <person name="Grigoriev I.V."/>
            <person name="Hibbett D.S."/>
            <person name="Martin F."/>
            <person name="Nordberg H.P."/>
            <person name="Cantor M.N."/>
            <person name="Hua S.X."/>
        </authorList>
    </citation>
    <scope>NUCLEOTIDE SEQUENCE [LARGE SCALE GENOMIC DNA]</scope>
    <source>
        <strain evidence="1 2">Marx 270</strain>
    </source>
</reference>
<sequence length="58" mass="6618">MAFRGVLVILFPHYPGRFLDDLDSTPVRALISKSGCQLARLCRARALYSLNAHDKWRT</sequence>
<proteinExistence type="predicted"/>
<dbReference type="InParanoid" id="A0A0C3NAP7"/>
<evidence type="ECO:0000313" key="2">
    <source>
        <dbReference type="Proteomes" id="UP000054217"/>
    </source>
</evidence>
<protein>
    <submittedName>
        <fullName evidence="1">Uncharacterized protein</fullName>
    </submittedName>
</protein>